<keyword evidence="9" id="KW-0289">Folate biosynthesis</keyword>
<evidence type="ECO:0000313" key="14">
    <source>
        <dbReference type="EMBL" id="MFD2110893.1"/>
    </source>
</evidence>
<dbReference type="EMBL" id="JBHUHX010000007">
    <property type="protein sequence ID" value="MFD2110893.1"/>
    <property type="molecule type" value="Genomic_DNA"/>
</dbReference>
<dbReference type="PANTHER" id="PTHR43071">
    <property type="entry name" value="2-AMINO-4-HYDROXY-6-HYDROXYMETHYLDIHYDROPTERIDINE PYROPHOSPHOKINASE"/>
    <property type="match status" value="1"/>
</dbReference>
<evidence type="ECO:0000256" key="10">
    <source>
        <dbReference type="ARBA" id="ARBA00029409"/>
    </source>
</evidence>
<comment type="function">
    <text evidence="10">Catalyzes the transfer of pyrophosphate from adenosine triphosphate (ATP) to 6-hydroxymethyl-7,8-dihydropterin, an enzymatic step in folate biosynthesis pathway.</text>
</comment>
<dbReference type="PROSITE" id="PS00794">
    <property type="entry name" value="HPPK"/>
    <property type="match status" value="1"/>
</dbReference>
<dbReference type="NCBIfam" id="TIGR01498">
    <property type="entry name" value="folK"/>
    <property type="match status" value="1"/>
</dbReference>
<reference evidence="15" key="1">
    <citation type="journal article" date="2019" name="Int. J. Syst. Evol. Microbiol.">
        <title>The Global Catalogue of Microorganisms (GCM) 10K type strain sequencing project: providing services to taxonomists for standard genome sequencing and annotation.</title>
        <authorList>
            <consortium name="The Broad Institute Genomics Platform"/>
            <consortium name="The Broad Institute Genome Sequencing Center for Infectious Disease"/>
            <person name="Wu L."/>
            <person name="Ma J."/>
        </authorList>
    </citation>
    <scope>NUCLEOTIDE SEQUENCE [LARGE SCALE GENOMIC DNA]</scope>
    <source>
        <strain evidence="15">KACC 12597</strain>
    </source>
</reference>
<comment type="caution">
    <text evidence="14">The sequence shown here is derived from an EMBL/GenBank/DDBJ whole genome shotgun (WGS) entry which is preliminary data.</text>
</comment>
<keyword evidence="8" id="KW-0067">ATP-binding</keyword>
<evidence type="ECO:0000256" key="11">
    <source>
        <dbReference type="ARBA" id="ARBA00029766"/>
    </source>
</evidence>
<keyword evidence="15" id="KW-1185">Reference proteome</keyword>
<dbReference type="PANTHER" id="PTHR43071:SF1">
    <property type="entry name" value="2-AMINO-4-HYDROXY-6-HYDROXYMETHYLDIHYDROPTERIDINE PYROPHOSPHOKINASE"/>
    <property type="match status" value="1"/>
</dbReference>
<accession>A0ABW4Y852</accession>
<sequence>MKSQTTAFIAIGSNIEPERHIEQSLVRLNALPGTRVERSSSWYRTKAWGIEEQPDFVNLVVELSTQLSPSALLNETQGIESDLGRVRHLRNGPRTIDLDILIFGDRVIEEADLRIPHPGLAQRDFMLIPLIEIAPDTLHPVQGCKVSALTDEVVYRQILGSIRTGGRAPEADLRPLHP</sequence>
<evidence type="ECO:0000256" key="9">
    <source>
        <dbReference type="ARBA" id="ARBA00022909"/>
    </source>
</evidence>
<dbReference type="Proteomes" id="UP001597337">
    <property type="component" value="Unassembled WGS sequence"/>
</dbReference>
<evidence type="ECO:0000256" key="6">
    <source>
        <dbReference type="ARBA" id="ARBA00022741"/>
    </source>
</evidence>
<keyword evidence="7" id="KW-0418">Kinase</keyword>
<comment type="similarity">
    <text evidence="2">Belongs to the HPPK family.</text>
</comment>
<evidence type="ECO:0000256" key="12">
    <source>
        <dbReference type="ARBA" id="ARBA00033413"/>
    </source>
</evidence>
<dbReference type="InterPro" id="IPR000550">
    <property type="entry name" value="Hppk"/>
</dbReference>
<evidence type="ECO:0000256" key="5">
    <source>
        <dbReference type="ARBA" id="ARBA00022679"/>
    </source>
</evidence>
<organism evidence="14 15">
    <name type="scientific">Thiorhodococcus fuscus</name>
    <dbReference type="NCBI Taxonomy" id="527200"/>
    <lineage>
        <taxon>Bacteria</taxon>
        <taxon>Pseudomonadati</taxon>
        <taxon>Pseudomonadota</taxon>
        <taxon>Gammaproteobacteria</taxon>
        <taxon>Chromatiales</taxon>
        <taxon>Chromatiaceae</taxon>
        <taxon>Thiorhodococcus</taxon>
    </lineage>
</organism>
<evidence type="ECO:0000259" key="13">
    <source>
        <dbReference type="PROSITE" id="PS00794"/>
    </source>
</evidence>
<dbReference type="SUPFAM" id="SSF55083">
    <property type="entry name" value="6-hydroxymethyl-7,8-dihydropterin pyrophosphokinase, HPPK"/>
    <property type="match status" value="1"/>
</dbReference>
<dbReference type="RefSeq" id="WP_386023258.1">
    <property type="nucleotide sequence ID" value="NZ_JBHUHX010000007.1"/>
</dbReference>
<evidence type="ECO:0000256" key="1">
    <source>
        <dbReference type="ARBA" id="ARBA00005051"/>
    </source>
</evidence>
<evidence type="ECO:0000256" key="8">
    <source>
        <dbReference type="ARBA" id="ARBA00022840"/>
    </source>
</evidence>
<protein>
    <recommendedName>
        <fullName evidence="4">2-amino-4-hydroxy-6-hydroxymethyldihydropteridine pyrophosphokinase</fullName>
        <ecNumber evidence="3">2.7.6.3</ecNumber>
    </recommendedName>
    <alternativeName>
        <fullName evidence="11">6-hydroxymethyl-7,8-dihydropterin pyrophosphokinase</fullName>
    </alternativeName>
    <alternativeName>
        <fullName evidence="12">7,8-dihydro-6-hydroxymethylpterin-pyrophosphokinase</fullName>
    </alternativeName>
</protein>
<evidence type="ECO:0000256" key="4">
    <source>
        <dbReference type="ARBA" id="ARBA00016218"/>
    </source>
</evidence>
<dbReference type="Pfam" id="PF01288">
    <property type="entry name" value="HPPK"/>
    <property type="match status" value="1"/>
</dbReference>
<evidence type="ECO:0000256" key="7">
    <source>
        <dbReference type="ARBA" id="ARBA00022777"/>
    </source>
</evidence>
<keyword evidence="6" id="KW-0547">Nucleotide-binding</keyword>
<dbReference type="EC" id="2.7.6.3" evidence="3"/>
<evidence type="ECO:0000313" key="15">
    <source>
        <dbReference type="Proteomes" id="UP001597337"/>
    </source>
</evidence>
<dbReference type="Gene3D" id="3.30.70.560">
    <property type="entry name" value="7,8-Dihydro-6-hydroxymethylpterin-pyrophosphokinase HPPK"/>
    <property type="match status" value="1"/>
</dbReference>
<dbReference type="GO" id="GO:0003848">
    <property type="term" value="F:2-amino-4-hydroxy-6-hydroxymethyldihydropteridine diphosphokinase activity"/>
    <property type="evidence" value="ECO:0007669"/>
    <property type="project" value="UniProtKB-EC"/>
</dbReference>
<feature type="domain" description="7,8-dihydro-6-hydroxymethylpterin-pyrophosphokinase" evidence="13">
    <location>
        <begin position="90"/>
        <end position="101"/>
    </location>
</feature>
<evidence type="ECO:0000256" key="2">
    <source>
        <dbReference type="ARBA" id="ARBA00005810"/>
    </source>
</evidence>
<keyword evidence="5 14" id="KW-0808">Transferase</keyword>
<dbReference type="CDD" id="cd00483">
    <property type="entry name" value="HPPK"/>
    <property type="match status" value="1"/>
</dbReference>
<proteinExistence type="inferred from homology"/>
<gene>
    <name evidence="14" type="primary">folK</name>
    <name evidence="14" type="ORF">ACFSJC_03450</name>
</gene>
<evidence type="ECO:0000256" key="3">
    <source>
        <dbReference type="ARBA" id="ARBA00013253"/>
    </source>
</evidence>
<comment type="pathway">
    <text evidence="1">Cofactor biosynthesis; tetrahydrofolate biosynthesis; 2-amino-4-hydroxy-6-hydroxymethyl-7,8-dihydropteridine diphosphate from 7,8-dihydroneopterin triphosphate: step 4/4.</text>
</comment>
<dbReference type="InterPro" id="IPR035907">
    <property type="entry name" value="Hppk_sf"/>
</dbReference>
<name>A0ABW4Y852_9GAMM</name>